<dbReference type="InterPro" id="IPR051923">
    <property type="entry name" value="Glycosyl_Hydrolase_39"/>
</dbReference>
<organism evidence="6 7">
    <name type="scientific">Victivallis vadensis</name>
    <dbReference type="NCBI Taxonomy" id="172901"/>
    <lineage>
        <taxon>Bacteria</taxon>
        <taxon>Pseudomonadati</taxon>
        <taxon>Lentisphaerota</taxon>
        <taxon>Lentisphaeria</taxon>
        <taxon>Victivallales</taxon>
        <taxon>Victivallaceae</taxon>
        <taxon>Victivallis</taxon>
    </lineage>
</organism>
<dbReference type="InterPro" id="IPR017853">
    <property type="entry name" value="GH"/>
</dbReference>
<accession>A0A2U1AQW5</accession>
<evidence type="ECO:0000256" key="2">
    <source>
        <dbReference type="ARBA" id="ARBA00023295"/>
    </source>
</evidence>
<evidence type="ECO:0000256" key="4">
    <source>
        <dbReference type="SAM" id="SignalP"/>
    </source>
</evidence>
<evidence type="ECO:0000259" key="5">
    <source>
        <dbReference type="Pfam" id="PF00150"/>
    </source>
</evidence>
<feature type="chain" id="PRO_5015401892" evidence="4">
    <location>
        <begin position="23"/>
        <end position="614"/>
    </location>
</feature>
<keyword evidence="4" id="KW-0732">Signal</keyword>
<proteinExistence type="inferred from homology"/>
<evidence type="ECO:0000256" key="3">
    <source>
        <dbReference type="RuleBase" id="RU361153"/>
    </source>
</evidence>
<keyword evidence="2 3" id="KW-0326">Glycosidase</keyword>
<keyword evidence="7" id="KW-1185">Reference proteome</keyword>
<evidence type="ECO:0000313" key="7">
    <source>
        <dbReference type="Proteomes" id="UP000245959"/>
    </source>
</evidence>
<dbReference type="SUPFAM" id="SSF51445">
    <property type="entry name" value="(Trans)glycosidases"/>
    <property type="match status" value="1"/>
</dbReference>
<dbReference type="GeneID" id="78296215"/>
<comment type="similarity">
    <text evidence="3">Belongs to the glycosyl hydrolase 5 (cellulase A) family.</text>
</comment>
<comment type="caution">
    <text evidence="6">The sequence shown here is derived from an EMBL/GenBank/DDBJ whole genome shotgun (WGS) entry which is preliminary data.</text>
</comment>
<evidence type="ECO:0000313" key="6">
    <source>
        <dbReference type="EMBL" id="PVY38812.1"/>
    </source>
</evidence>
<reference evidence="6 7" key="1">
    <citation type="submission" date="2018-04" db="EMBL/GenBank/DDBJ databases">
        <title>Genomic Encyclopedia of Type Strains, Phase IV (KMG-IV): sequencing the most valuable type-strain genomes for metagenomic binning, comparative biology and taxonomic classification.</title>
        <authorList>
            <person name="Goeker M."/>
        </authorList>
    </citation>
    <scope>NUCLEOTIDE SEQUENCE [LARGE SCALE GENOMIC DNA]</scope>
    <source>
        <strain evidence="6 7">DSM 14823</strain>
    </source>
</reference>
<dbReference type="EMBL" id="QEKH01000024">
    <property type="protein sequence ID" value="PVY38812.1"/>
    <property type="molecule type" value="Genomic_DNA"/>
</dbReference>
<dbReference type="Proteomes" id="UP000245959">
    <property type="component" value="Unassembled WGS sequence"/>
</dbReference>
<protein>
    <submittedName>
        <fullName evidence="6">Cellulase (Glycosyl hydrolase family 5)</fullName>
    </submittedName>
</protein>
<dbReference type="GO" id="GO:0004553">
    <property type="term" value="F:hydrolase activity, hydrolyzing O-glycosyl compounds"/>
    <property type="evidence" value="ECO:0007669"/>
    <property type="project" value="InterPro"/>
</dbReference>
<dbReference type="RefSeq" id="WP_116884925.1">
    <property type="nucleotide sequence ID" value="NZ_CABMMC010000115.1"/>
</dbReference>
<dbReference type="PANTHER" id="PTHR12631:SF10">
    <property type="entry name" value="BETA-XYLOSIDASE-LIKE PROTEIN-RELATED"/>
    <property type="match status" value="1"/>
</dbReference>
<keyword evidence="1 3" id="KW-0378">Hydrolase</keyword>
<name>A0A2U1AQW5_9BACT</name>
<dbReference type="Gene3D" id="3.20.20.80">
    <property type="entry name" value="Glycosidases"/>
    <property type="match status" value="2"/>
</dbReference>
<dbReference type="AlphaFoldDB" id="A0A2U1AQW5"/>
<feature type="signal peptide" evidence="4">
    <location>
        <begin position="1"/>
        <end position="22"/>
    </location>
</feature>
<dbReference type="GO" id="GO:0000272">
    <property type="term" value="P:polysaccharide catabolic process"/>
    <property type="evidence" value="ECO:0007669"/>
    <property type="project" value="InterPro"/>
</dbReference>
<gene>
    <name evidence="6" type="ORF">C8D82_12448</name>
</gene>
<dbReference type="Pfam" id="PF00150">
    <property type="entry name" value="Cellulase"/>
    <property type="match status" value="1"/>
</dbReference>
<feature type="domain" description="Glycoside hydrolase family 5" evidence="5">
    <location>
        <begin position="29"/>
        <end position="263"/>
    </location>
</feature>
<dbReference type="PANTHER" id="PTHR12631">
    <property type="entry name" value="ALPHA-L-IDURONIDASE"/>
    <property type="match status" value="1"/>
</dbReference>
<dbReference type="OrthoDB" id="9776971at2"/>
<sequence length="614" mass="69040">MKFFRHITGWFAAACLSTAAFGSDSPWGIMSHPFWSRTPEEFKNEIKMTSEAGAEWMRTDFGFGMICKEPGKFNFSRPDKLVEELAAKGIQVLPVLEGYDWEIRPECRPLYKHLDEWRSYVRAVAEHYKGKIHAYEIWNEQDGGFWRPAPNAAQYVKLLKIAYREIKAVDPDATVIVGGMCYWNDSYMKDIYLAGGKGHFDAVAVHPYGDGPDASAKMALGVERFKALLAANGDADKELWITECGGSSNRSSLMDQQPDMMVQAIRLALEKIGRSFPEKLKVGALKDLVNPGAEFLTAREWLPGAEIVPLDPRQLDKLDPARIPVVIGCERLTVQDPYVKPLRRYVERGGVMIASGQVPFYVRKIRQPNGNWIDKDDCGTLHPEFRIGFQAWWTKKGLPRSTFNVKTTEAGLAGGIKPLRSVYSTRWMTDANLKSGDAFTPLVDIVDNNGRVIGHPLALYTFKDWKGAIIANTLLLTGGLSEAQQANRLQRVYLSYIANGVKRIFIYNLRNKGTNPAEGEDNFGIVRRDFTPKPAWHAFREMTAALGSTPQFIRNLSDDPAVWALLFKRAEDGKQVLAVWGVKPETVYSVDGKEYRGTQVRFLTPAEDTKITVR</sequence>
<dbReference type="InterPro" id="IPR001547">
    <property type="entry name" value="Glyco_hydro_5"/>
</dbReference>
<evidence type="ECO:0000256" key="1">
    <source>
        <dbReference type="ARBA" id="ARBA00022801"/>
    </source>
</evidence>